<feature type="transmembrane region" description="Helical" evidence="6">
    <location>
        <begin position="287"/>
        <end position="304"/>
    </location>
</feature>
<name>A0ABR1F0M0_9ASCO</name>
<organism evidence="8 9">
    <name type="scientific">Myxozyma melibiosi</name>
    <dbReference type="NCBI Taxonomy" id="54550"/>
    <lineage>
        <taxon>Eukaryota</taxon>
        <taxon>Fungi</taxon>
        <taxon>Dikarya</taxon>
        <taxon>Ascomycota</taxon>
        <taxon>Saccharomycotina</taxon>
        <taxon>Lipomycetes</taxon>
        <taxon>Lipomycetales</taxon>
        <taxon>Lipomycetaceae</taxon>
        <taxon>Myxozyma</taxon>
    </lineage>
</organism>
<evidence type="ECO:0000256" key="5">
    <source>
        <dbReference type="SAM" id="MobiDB-lite"/>
    </source>
</evidence>
<feature type="compositionally biased region" description="Polar residues" evidence="5">
    <location>
        <begin position="1"/>
        <end position="16"/>
    </location>
</feature>
<feature type="transmembrane region" description="Helical" evidence="6">
    <location>
        <begin position="196"/>
        <end position="215"/>
    </location>
</feature>
<dbReference type="PANTHER" id="PTHR23502:SF5">
    <property type="entry name" value="QUINIDINE RESISTANCE PROTEIN 3"/>
    <property type="match status" value="1"/>
</dbReference>
<reference evidence="8 9" key="1">
    <citation type="submission" date="2024-03" db="EMBL/GenBank/DDBJ databases">
        <title>Genome-scale model development and genomic sequencing of the oleaginous clade Lipomyces.</title>
        <authorList>
            <consortium name="Lawrence Berkeley National Laboratory"/>
            <person name="Czajka J.J."/>
            <person name="Han Y."/>
            <person name="Kim J."/>
            <person name="Mondo S.J."/>
            <person name="Hofstad B.A."/>
            <person name="Robles A."/>
            <person name="Haridas S."/>
            <person name="Riley R."/>
            <person name="LaButti K."/>
            <person name="Pangilinan J."/>
            <person name="Andreopoulos W."/>
            <person name="Lipzen A."/>
            <person name="Yan J."/>
            <person name="Wang M."/>
            <person name="Ng V."/>
            <person name="Grigoriev I.V."/>
            <person name="Spatafora J.W."/>
            <person name="Magnuson J.K."/>
            <person name="Baker S.E."/>
            <person name="Pomraning K.R."/>
        </authorList>
    </citation>
    <scope>NUCLEOTIDE SEQUENCE [LARGE SCALE GENOMIC DNA]</scope>
    <source>
        <strain evidence="8 9">Phaff 52-87</strain>
    </source>
</reference>
<keyword evidence="4 6" id="KW-0472">Membrane</keyword>
<evidence type="ECO:0000256" key="6">
    <source>
        <dbReference type="SAM" id="Phobius"/>
    </source>
</evidence>
<feature type="transmembrane region" description="Helical" evidence="6">
    <location>
        <begin position="129"/>
        <end position="152"/>
    </location>
</feature>
<evidence type="ECO:0000256" key="3">
    <source>
        <dbReference type="ARBA" id="ARBA00022989"/>
    </source>
</evidence>
<dbReference type="PROSITE" id="PS50850">
    <property type="entry name" value="MFS"/>
    <property type="match status" value="1"/>
</dbReference>
<dbReference type="Gene3D" id="1.20.1250.20">
    <property type="entry name" value="MFS general substrate transporter like domains"/>
    <property type="match status" value="1"/>
</dbReference>
<dbReference type="RefSeq" id="XP_064766418.1">
    <property type="nucleotide sequence ID" value="XM_064915405.1"/>
</dbReference>
<feature type="region of interest" description="Disordered" evidence="5">
    <location>
        <begin position="78"/>
        <end position="101"/>
    </location>
</feature>
<feature type="transmembrane region" description="Helical" evidence="6">
    <location>
        <begin position="501"/>
        <end position="522"/>
    </location>
</feature>
<protein>
    <submittedName>
        <fullName evidence="8">Major facilitator superfamily protein</fullName>
    </submittedName>
</protein>
<dbReference type="InterPro" id="IPR020846">
    <property type="entry name" value="MFS_dom"/>
</dbReference>
<keyword evidence="2 6" id="KW-0812">Transmembrane</keyword>
<feature type="transmembrane region" description="Helical" evidence="6">
    <location>
        <begin position="528"/>
        <end position="549"/>
    </location>
</feature>
<evidence type="ECO:0000256" key="4">
    <source>
        <dbReference type="ARBA" id="ARBA00023136"/>
    </source>
</evidence>
<proteinExistence type="predicted"/>
<evidence type="ECO:0000313" key="9">
    <source>
        <dbReference type="Proteomes" id="UP001498771"/>
    </source>
</evidence>
<feature type="transmembrane region" description="Helical" evidence="6">
    <location>
        <begin position="462"/>
        <end position="489"/>
    </location>
</feature>
<feature type="transmembrane region" description="Helical" evidence="6">
    <location>
        <begin position="164"/>
        <end position="184"/>
    </location>
</feature>
<dbReference type="GeneID" id="90040917"/>
<feature type="transmembrane region" description="Helical" evidence="6">
    <location>
        <begin position="436"/>
        <end position="456"/>
    </location>
</feature>
<dbReference type="Proteomes" id="UP001498771">
    <property type="component" value="Unassembled WGS sequence"/>
</dbReference>
<keyword evidence="9" id="KW-1185">Reference proteome</keyword>
<dbReference type="Pfam" id="PF07690">
    <property type="entry name" value="MFS_1"/>
    <property type="match status" value="1"/>
</dbReference>
<feature type="transmembrane region" description="Helical" evidence="6">
    <location>
        <begin position="356"/>
        <end position="374"/>
    </location>
</feature>
<dbReference type="SUPFAM" id="SSF103473">
    <property type="entry name" value="MFS general substrate transporter"/>
    <property type="match status" value="1"/>
</dbReference>
<feature type="compositionally biased region" description="Polar residues" evidence="5">
    <location>
        <begin position="24"/>
        <end position="33"/>
    </location>
</feature>
<dbReference type="CDD" id="cd17323">
    <property type="entry name" value="MFS_Tpo1_MDR_like"/>
    <property type="match status" value="1"/>
</dbReference>
<evidence type="ECO:0000256" key="2">
    <source>
        <dbReference type="ARBA" id="ARBA00022692"/>
    </source>
</evidence>
<gene>
    <name evidence="8" type="ORF">BZA70DRAFT_78717</name>
</gene>
<evidence type="ECO:0000259" key="7">
    <source>
        <dbReference type="PROSITE" id="PS50850"/>
    </source>
</evidence>
<evidence type="ECO:0000256" key="1">
    <source>
        <dbReference type="ARBA" id="ARBA00004141"/>
    </source>
</evidence>
<dbReference type="InterPro" id="IPR036259">
    <property type="entry name" value="MFS_trans_sf"/>
</dbReference>
<feature type="transmembrane region" description="Helical" evidence="6">
    <location>
        <begin position="221"/>
        <end position="245"/>
    </location>
</feature>
<feature type="region of interest" description="Disordered" evidence="5">
    <location>
        <begin position="1"/>
        <end position="60"/>
    </location>
</feature>
<accession>A0ABR1F0M0</accession>
<dbReference type="EMBL" id="JBBJBU010000012">
    <property type="protein sequence ID" value="KAK7203385.1"/>
    <property type="molecule type" value="Genomic_DNA"/>
</dbReference>
<keyword evidence="3 6" id="KW-1133">Transmembrane helix</keyword>
<dbReference type="InterPro" id="IPR011701">
    <property type="entry name" value="MFS"/>
</dbReference>
<comment type="caution">
    <text evidence="8">The sequence shown here is derived from an EMBL/GenBank/DDBJ whole genome shotgun (WGS) entry which is preliminary data.</text>
</comment>
<feature type="transmembrane region" description="Helical" evidence="6">
    <location>
        <begin position="394"/>
        <end position="415"/>
    </location>
</feature>
<dbReference type="PANTHER" id="PTHR23502">
    <property type="entry name" value="MAJOR FACILITATOR SUPERFAMILY"/>
    <property type="match status" value="1"/>
</dbReference>
<sequence>MTTPSKSPTGTQTTSEKPAAQFDKPNTYTASDTSKPESLYTANSRDVGDEMLDIEGSAPPAIALEPASSRVLDVIGSQVSRPGEDYPENEDGNPKKKPKRRTPIGTLHKFCYIKELENPYEYSPLVKNLLVFIFAFAGMVPAMGSAVFYPAVNDIASEFNTDLTVINLSVGFYMISLGVFPLWWSYFSETGGRRGVYLVSFLLFALFNVGCAKSTSIGMLIAFRILAGGAAASSQTVGAGAIGDIYIPTERGRANSYFYLGPLCGPMIAPIISGALVDRWGWRSTQYFLIIIGLSSWLMMFLFLPETLRPQVVPAHIAEKRAAMKEAGKAKYYLKETWEFFIGPFKAFLLLRHPSFLFAISYNSFTYGCLYMINNTIPDFFTLPPYNFSSIITGLMYLPNGLGYMCGSIIGGRWSDHIIKKSVKKNNGTLVPEARLAENMVFAGIVVCAGMILYGWTADKRLFWFVPIIGTFMFGFGSLIIFTTTLTFLVDSMPKRRSAAASINTFIRCITAGVSTFITVPLENAMGIGWLFTMIMFMGLIFLALQFYVKKKGPEWRAKMNMEVG</sequence>
<feature type="domain" description="Major facilitator superfamily (MFS) profile" evidence="7">
    <location>
        <begin position="130"/>
        <end position="551"/>
    </location>
</feature>
<feature type="transmembrane region" description="Helical" evidence="6">
    <location>
        <begin position="257"/>
        <end position="275"/>
    </location>
</feature>
<evidence type="ECO:0000313" key="8">
    <source>
        <dbReference type="EMBL" id="KAK7203385.1"/>
    </source>
</evidence>
<comment type="subcellular location">
    <subcellularLocation>
        <location evidence="1">Membrane</location>
        <topology evidence="1">Multi-pass membrane protein</topology>
    </subcellularLocation>
</comment>